<name>A0ABQ9I898_9NEOP</name>
<gene>
    <name evidence="1" type="ORF">PR048_005147</name>
</gene>
<keyword evidence="2" id="KW-1185">Reference proteome</keyword>
<protein>
    <recommendedName>
        <fullName evidence="3">GAG-pre-integrase domain-containing protein</fullName>
    </recommendedName>
</protein>
<comment type="caution">
    <text evidence="1">The sequence shown here is derived from an EMBL/GenBank/DDBJ whole genome shotgun (WGS) entry which is preliminary data.</text>
</comment>
<accession>A0ABQ9I898</accession>
<sequence length="132" mass="14829">MHEALGHIGSNKLYETLRDMQEVETMCDLCQRSNCAQENLQGIVHAKAKILLAKVKGFVAEVVKARAILYDNSSQFTIHFWQTGLNKLYVIPTTASVRNPRSNPVECRMSVLGKYYTCSATTCNNPNAIRFC</sequence>
<evidence type="ECO:0000313" key="1">
    <source>
        <dbReference type="EMBL" id="KAJ8892566.1"/>
    </source>
</evidence>
<organism evidence="1 2">
    <name type="scientific">Dryococelus australis</name>
    <dbReference type="NCBI Taxonomy" id="614101"/>
    <lineage>
        <taxon>Eukaryota</taxon>
        <taxon>Metazoa</taxon>
        <taxon>Ecdysozoa</taxon>
        <taxon>Arthropoda</taxon>
        <taxon>Hexapoda</taxon>
        <taxon>Insecta</taxon>
        <taxon>Pterygota</taxon>
        <taxon>Neoptera</taxon>
        <taxon>Polyneoptera</taxon>
        <taxon>Phasmatodea</taxon>
        <taxon>Verophasmatodea</taxon>
        <taxon>Anareolatae</taxon>
        <taxon>Phasmatidae</taxon>
        <taxon>Eurycanthinae</taxon>
        <taxon>Dryococelus</taxon>
    </lineage>
</organism>
<reference evidence="1 2" key="1">
    <citation type="submission" date="2023-02" db="EMBL/GenBank/DDBJ databases">
        <title>LHISI_Scaffold_Assembly.</title>
        <authorList>
            <person name="Stuart O.P."/>
            <person name="Cleave R."/>
            <person name="Magrath M.J.L."/>
            <person name="Mikheyev A.S."/>
        </authorList>
    </citation>
    <scope>NUCLEOTIDE SEQUENCE [LARGE SCALE GENOMIC DNA]</scope>
    <source>
        <strain evidence="1">Daus_M_001</strain>
        <tissue evidence="1">Leg muscle</tissue>
    </source>
</reference>
<evidence type="ECO:0000313" key="2">
    <source>
        <dbReference type="Proteomes" id="UP001159363"/>
    </source>
</evidence>
<evidence type="ECO:0008006" key="3">
    <source>
        <dbReference type="Google" id="ProtNLM"/>
    </source>
</evidence>
<dbReference type="Proteomes" id="UP001159363">
    <property type="component" value="Chromosome 2"/>
</dbReference>
<dbReference type="EMBL" id="JARBHB010000002">
    <property type="protein sequence ID" value="KAJ8892566.1"/>
    <property type="molecule type" value="Genomic_DNA"/>
</dbReference>
<proteinExistence type="predicted"/>